<dbReference type="EMBL" id="CP046996">
    <property type="protein sequence ID" value="QGZ99210.1"/>
    <property type="molecule type" value="Genomic_DNA"/>
</dbReference>
<dbReference type="AlphaFoldDB" id="A0A857DES7"/>
<protein>
    <recommendedName>
        <fullName evidence="1">DUF7479 domain-containing protein</fullName>
    </recommendedName>
</protein>
<reference evidence="2 3" key="1">
    <citation type="submission" date="2019-12" db="EMBL/GenBank/DDBJ databases">
        <title>Sequence classification of anaerobic respiratory reductive dehalogenases: First we see many, then we see few.</title>
        <authorList>
            <person name="Molenda O."/>
            <person name="Puentes Jacome L.A."/>
            <person name="Cao X."/>
            <person name="Nesbo C.L."/>
            <person name="Tang S."/>
            <person name="Morson N."/>
            <person name="Patron J."/>
            <person name="Lomheim L."/>
            <person name="Wishart D.S."/>
            <person name="Edwards E.A."/>
        </authorList>
    </citation>
    <scope>NUCLEOTIDE SEQUENCE [LARGE SCALE GENOMIC DNA]</scope>
    <source>
        <strain evidence="2 3">12DCA</strain>
    </source>
</reference>
<dbReference type="NCBIfam" id="NF045645">
    <property type="entry name" value="DVU_1557_fam"/>
    <property type="match status" value="1"/>
</dbReference>
<evidence type="ECO:0000259" key="1">
    <source>
        <dbReference type="Pfam" id="PF24292"/>
    </source>
</evidence>
<sequence>MANFQLEVKNDERIRCVSCDVELEPLPVTMSYLESTFPVKILSCPRCGQSYISESLALGKMLEAETALEEK</sequence>
<accession>A0A857DES7</accession>
<proteinExistence type="predicted"/>
<gene>
    <name evidence="2" type="ORF">GQ588_00260</name>
</gene>
<dbReference type="Proteomes" id="UP000430508">
    <property type="component" value="Chromosome"/>
</dbReference>
<dbReference type="RefSeq" id="WP_158208039.1">
    <property type="nucleotide sequence ID" value="NZ_CP046996.1"/>
</dbReference>
<name>A0A857DES7_9FIRM</name>
<dbReference type="InterPro" id="IPR054656">
    <property type="entry name" value="DVU_1557-like"/>
</dbReference>
<evidence type="ECO:0000313" key="3">
    <source>
        <dbReference type="Proteomes" id="UP000430508"/>
    </source>
</evidence>
<evidence type="ECO:0000313" key="2">
    <source>
        <dbReference type="EMBL" id="QGZ99210.1"/>
    </source>
</evidence>
<dbReference type="Pfam" id="PF24292">
    <property type="entry name" value="DUF7479"/>
    <property type="match status" value="1"/>
</dbReference>
<organism evidence="2 3">
    <name type="scientific">Dehalobacter restrictus</name>
    <dbReference type="NCBI Taxonomy" id="55583"/>
    <lineage>
        <taxon>Bacteria</taxon>
        <taxon>Bacillati</taxon>
        <taxon>Bacillota</taxon>
        <taxon>Clostridia</taxon>
        <taxon>Eubacteriales</taxon>
        <taxon>Desulfitobacteriaceae</taxon>
        <taxon>Dehalobacter</taxon>
    </lineage>
</organism>
<feature type="domain" description="DUF7479" evidence="1">
    <location>
        <begin position="13"/>
        <end position="71"/>
    </location>
</feature>
<dbReference type="InterPro" id="IPR055902">
    <property type="entry name" value="DUF7479"/>
</dbReference>